<evidence type="ECO:0000256" key="1">
    <source>
        <dbReference type="ARBA" id="ARBA00001947"/>
    </source>
</evidence>
<evidence type="ECO:0000256" key="3">
    <source>
        <dbReference type="SAM" id="SignalP"/>
    </source>
</evidence>
<feature type="region of interest" description="Disordered" evidence="2">
    <location>
        <begin position="405"/>
        <end position="427"/>
    </location>
</feature>
<keyword evidence="5" id="KW-0378">Hydrolase</keyword>
<evidence type="ECO:0000313" key="5">
    <source>
        <dbReference type="EMBL" id="QDV69730.1"/>
    </source>
</evidence>
<feature type="signal peptide" evidence="3">
    <location>
        <begin position="1"/>
        <end position="29"/>
    </location>
</feature>
<dbReference type="AlphaFoldDB" id="A0A518JW11"/>
<dbReference type="InterPro" id="IPR001478">
    <property type="entry name" value="PDZ"/>
</dbReference>
<dbReference type="GO" id="GO:0016020">
    <property type="term" value="C:membrane"/>
    <property type="evidence" value="ECO:0007669"/>
    <property type="project" value="InterPro"/>
</dbReference>
<feature type="chain" id="PRO_5021868089" evidence="3">
    <location>
        <begin position="30"/>
        <end position="427"/>
    </location>
</feature>
<feature type="compositionally biased region" description="Pro residues" evidence="2">
    <location>
        <begin position="350"/>
        <end position="368"/>
    </location>
</feature>
<comment type="cofactor">
    <cofactor evidence="1">
        <name>Zn(2+)</name>
        <dbReference type="ChEBI" id="CHEBI:29105"/>
    </cofactor>
</comment>
<feature type="domain" description="PDZ" evidence="4">
    <location>
        <begin position="193"/>
        <end position="262"/>
    </location>
</feature>
<dbReference type="PROSITE" id="PS50106">
    <property type="entry name" value="PDZ"/>
    <property type="match status" value="2"/>
</dbReference>
<dbReference type="PANTHER" id="PTHR42837:SF2">
    <property type="entry name" value="MEMBRANE METALLOPROTEASE ARASP2, CHLOROPLASTIC-RELATED"/>
    <property type="match status" value="1"/>
</dbReference>
<sequence precursor="true">MFRRFVKSAFFVTCELPLVTVLVVSPAFGQQLPAPTPADPVVIGETPAAVPPATKPRAKSAALPEPYLLPGQDPNPGADAVAPRDRPSLGIVAEERADRTGLTVLSVRELSPAAQAGLLKGDVLTKLNDQQTTTIEDVASALSALQAGDPVSIEVSRSGQFFELRSTMSDAPPPAVDAVPDRGASETRNPPMEQGRAALGVTVEDSSPNLSGAPALRGARVVAVAASSPAESIGIRPGDTIVSIDGQVMYGARELTEYMRSARAGDSVEIGYYQDRVLRRKAITLGGSRQPLPESTVEERMMQPGIVIRPGANVGEILQDVGRSIDSFLGPRAPRQVPRPAPMESFATPAAPPVLAPQPIETPAPRKIPTPDSNPTSEGIPPVVTPNSDDASEVVRLRKQVQELMERMKQLEKQVQQAEPKPPADDE</sequence>
<dbReference type="Gene3D" id="2.30.42.10">
    <property type="match status" value="2"/>
</dbReference>
<dbReference type="PANTHER" id="PTHR42837">
    <property type="entry name" value="REGULATOR OF SIGMA-E PROTEASE RSEP"/>
    <property type="match status" value="1"/>
</dbReference>
<dbReference type="OrthoDB" id="255839at2"/>
<dbReference type="InterPro" id="IPR004387">
    <property type="entry name" value="Pept_M50_Zn"/>
</dbReference>
<gene>
    <name evidence="5" type="primary">mucD_3</name>
    <name evidence="5" type="ORF">Poly24_34470</name>
</gene>
<dbReference type="SUPFAM" id="SSF50156">
    <property type="entry name" value="PDZ domain-like"/>
    <property type="match status" value="2"/>
</dbReference>
<dbReference type="Proteomes" id="UP000315082">
    <property type="component" value="Chromosome"/>
</dbReference>
<feature type="region of interest" description="Disordered" evidence="2">
    <location>
        <begin position="330"/>
        <end position="393"/>
    </location>
</feature>
<feature type="region of interest" description="Disordered" evidence="2">
    <location>
        <begin position="167"/>
        <end position="193"/>
    </location>
</feature>
<accession>A0A518JW11</accession>
<proteinExistence type="predicted"/>
<keyword evidence="3" id="KW-0732">Signal</keyword>
<dbReference type="Pfam" id="PF13180">
    <property type="entry name" value="PDZ_2"/>
    <property type="match status" value="2"/>
</dbReference>
<reference evidence="5 6" key="1">
    <citation type="submission" date="2019-02" db="EMBL/GenBank/DDBJ databases">
        <title>Deep-cultivation of Planctomycetes and their phenomic and genomic characterization uncovers novel biology.</title>
        <authorList>
            <person name="Wiegand S."/>
            <person name="Jogler M."/>
            <person name="Boedeker C."/>
            <person name="Pinto D."/>
            <person name="Vollmers J."/>
            <person name="Rivas-Marin E."/>
            <person name="Kohn T."/>
            <person name="Peeters S.H."/>
            <person name="Heuer A."/>
            <person name="Rast P."/>
            <person name="Oberbeckmann S."/>
            <person name="Bunk B."/>
            <person name="Jeske O."/>
            <person name="Meyerdierks A."/>
            <person name="Storesund J.E."/>
            <person name="Kallscheuer N."/>
            <person name="Luecker S."/>
            <person name="Lage O.M."/>
            <person name="Pohl T."/>
            <person name="Merkel B.J."/>
            <person name="Hornburger P."/>
            <person name="Mueller R.-W."/>
            <person name="Bruemmer F."/>
            <person name="Labrenz M."/>
            <person name="Spormann A.M."/>
            <person name="Op den Camp H."/>
            <person name="Overmann J."/>
            <person name="Amann R."/>
            <person name="Jetten M.S.M."/>
            <person name="Mascher T."/>
            <person name="Medema M.H."/>
            <person name="Devos D.P."/>
            <person name="Kaster A.-K."/>
            <person name="Ovreas L."/>
            <person name="Rohde M."/>
            <person name="Galperin M.Y."/>
            <person name="Jogler C."/>
        </authorList>
    </citation>
    <scope>NUCLEOTIDE SEQUENCE [LARGE SCALE GENOMIC DNA]</scope>
    <source>
        <strain evidence="5 6">Poly24</strain>
    </source>
</reference>
<dbReference type="RefSeq" id="WP_145097731.1">
    <property type="nucleotide sequence ID" value="NZ_CP036348.1"/>
</dbReference>
<protein>
    <submittedName>
        <fullName evidence="5">Putative periplasmic serine endoprotease DegP-like</fullName>
        <ecNumber evidence="5">3.4.21.107</ecNumber>
    </submittedName>
</protein>
<dbReference type="SMART" id="SM00228">
    <property type="entry name" value="PDZ"/>
    <property type="match status" value="2"/>
</dbReference>
<organism evidence="5 6">
    <name type="scientific">Rosistilla carotiformis</name>
    <dbReference type="NCBI Taxonomy" id="2528017"/>
    <lineage>
        <taxon>Bacteria</taxon>
        <taxon>Pseudomonadati</taxon>
        <taxon>Planctomycetota</taxon>
        <taxon>Planctomycetia</taxon>
        <taxon>Pirellulales</taxon>
        <taxon>Pirellulaceae</taxon>
        <taxon>Rosistilla</taxon>
    </lineage>
</organism>
<dbReference type="KEGG" id="rcf:Poly24_34470"/>
<feature type="domain" description="PDZ" evidence="4">
    <location>
        <begin position="89"/>
        <end position="159"/>
    </location>
</feature>
<feature type="region of interest" description="Disordered" evidence="2">
    <location>
        <begin position="48"/>
        <end position="84"/>
    </location>
</feature>
<name>A0A518JW11_9BACT</name>
<dbReference type="GO" id="GO:0004222">
    <property type="term" value="F:metalloendopeptidase activity"/>
    <property type="evidence" value="ECO:0007669"/>
    <property type="project" value="InterPro"/>
</dbReference>
<evidence type="ECO:0000259" key="4">
    <source>
        <dbReference type="PROSITE" id="PS50106"/>
    </source>
</evidence>
<keyword evidence="6" id="KW-1185">Reference proteome</keyword>
<dbReference type="EMBL" id="CP036348">
    <property type="protein sequence ID" value="QDV69730.1"/>
    <property type="molecule type" value="Genomic_DNA"/>
</dbReference>
<keyword evidence="5" id="KW-0645">Protease</keyword>
<dbReference type="InterPro" id="IPR036034">
    <property type="entry name" value="PDZ_sf"/>
</dbReference>
<evidence type="ECO:0000256" key="2">
    <source>
        <dbReference type="SAM" id="MobiDB-lite"/>
    </source>
</evidence>
<dbReference type="GO" id="GO:0006508">
    <property type="term" value="P:proteolysis"/>
    <property type="evidence" value="ECO:0007669"/>
    <property type="project" value="UniProtKB-KW"/>
</dbReference>
<dbReference type="EC" id="3.4.21.107" evidence="5"/>
<evidence type="ECO:0000313" key="6">
    <source>
        <dbReference type="Proteomes" id="UP000315082"/>
    </source>
</evidence>